<dbReference type="Proteomes" id="UP000004594">
    <property type="component" value="Unassembled WGS sequence"/>
</dbReference>
<dbReference type="SUPFAM" id="SSF53335">
    <property type="entry name" value="S-adenosyl-L-methionine-dependent methyltransferases"/>
    <property type="match status" value="1"/>
</dbReference>
<dbReference type="PANTHER" id="PTHR30481:SF3">
    <property type="entry name" value="DNA ADENINE METHYLASE"/>
    <property type="match status" value="1"/>
</dbReference>
<dbReference type="Pfam" id="PF02086">
    <property type="entry name" value="MethyltransfD12"/>
    <property type="match status" value="1"/>
</dbReference>
<organism evidence="4 5">
    <name type="scientific">Dialister micraerophilus UPII 345-E</name>
    <dbReference type="NCBI Taxonomy" id="910314"/>
    <lineage>
        <taxon>Bacteria</taxon>
        <taxon>Bacillati</taxon>
        <taxon>Bacillota</taxon>
        <taxon>Negativicutes</taxon>
        <taxon>Veillonellales</taxon>
        <taxon>Veillonellaceae</taxon>
        <taxon>Dialister</taxon>
    </lineage>
</organism>
<keyword evidence="2" id="KW-0808">Transferase</keyword>
<dbReference type="GO" id="GO:0006298">
    <property type="term" value="P:mismatch repair"/>
    <property type="evidence" value="ECO:0007669"/>
    <property type="project" value="TreeGrafter"/>
</dbReference>
<dbReference type="GO" id="GO:0009007">
    <property type="term" value="F:site-specific DNA-methyltransferase (adenine-specific) activity"/>
    <property type="evidence" value="ECO:0007669"/>
    <property type="project" value="UniProtKB-EC"/>
</dbReference>
<dbReference type="PRINTS" id="PR00505">
    <property type="entry name" value="D12N6MTFRASE"/>
</dbReference>
<dbReference type="RefSeq" id="WP_007554922.1">
    <property type="nucleotide sequence ID" value="NZ_AENT01000024.1"/>
</dbReference>
<dbReference type="PANTHER" id="PTHR30481">
    <property type="entry name" value="DNA ADENINE METHYLASE"/>
    <property type="match status" value="1"/>
</dbReference>
<comment type="caution">
    <text evidence="4">The sequence shown here is derived from an EMBL/GenBank/DDBJ whole genome shotgun (WGS) entry which is preliminary data.</text>
</comment>
<dbReference type="InterPro" id="IPR012327">
    <property type="entry name" value="MeTrfase_D12"/>
</dbReference>
<protein>
    <submittedName>
        <fullName evidence="4">Putative modification methylase MjaIII</fullName>
    </submittedName>
</protein>
<keyword evidence="1 4" id="KW-0489">Methyltransferase</keyword>
<dbReference type="Gene3D" id="3.40.50.150">
    <property type="entry name" value="Vaccinia Virus protein VP39"/>
    <property type="match status" value="1"/>
</dbReference>
<reference evidence="4 5" key="1">
    <citation type="submission" date="2010-11" db="EMBL/GenBank/DDBJ databases">
        <authorList>
            <person name="Durkin A.S."/>
            <person name="Madupu R."/>
            <person name="Torralba M."/>
            <person name="Gillis M."/>
            <person name="Methe B."/>
            <person name="Sutton G."/>
            <person name="Nelson K.E."/>
        </authorList>
    </citation>
    <scope>NUCLEOTIDE SEQUENCE [LARGE SCALE GENOMIC DNA]</scope>
    <source>
        <strain evidence="4 5">UPII 345-E</strain>
    </source>
</reference>
<dbReference type="GO" id="GO:0032259">
    <property type="term" value="P:methylation"/>
    <property type="evidence" value="ECO:0007669"/>
    <property type="project" value="UniProtKB-KW"/>
</dbReference>
<evidence type="ECO:0000256" key="2">
    <source>
        <dbReference type="ARBA" id="ARBA00022679"/>
    </source>
</evidence>
<dbReference type="GO" id="GO:0043565">
    <property type="term" value="F:sequence-specific DNA binding"/>
    <property type="evidence" value="ECO:0007669"/>
    <property type="project" value="TreeGrafter"/>
</dbReference>
<dbReference type="AlphaFoldDB" id="E4L9H5"/>
<dbReference type="InterPro" id="IPR029063">
    <property type="entry name" value="SAM-dependent_MTases_sf"/>
</dbReference>
<evidence type="ECO:0000313" key="5">
    <source>
        <dbReference type="Proteomes" id="UP000004594"/>
    </source>
</evidence>
<name>E4L9H5_9FIRM</name>
<dbReference type="GO" id="GO:1904047">
    <property type="term" value="F:S-adenosyl-L-methionine binding"/>
    <property type="evidence" value="ECO:0007669"/>
    <property type="project" value="TreeGrafter"/>
</dbReference>
<accession>E4L9H5</accession>
<gene>
    <name evidence="4" type="ORF">HMPREF9220_0399</name>
</gene>
<evidence type="ECO:0000313" key="4">
    <source>
        <dbReference type="EMBL" id="EFR42629.1"/>
    </source>
</evidence>
<dbReference type="GO" id="GO:0009307">
    <property type="term" value="P:DNA restriction-modification system"/>
    <property type="evidence" value="ECO:0007669"/>
    <property type="project" value="InterPro"/>
</dbReference>
<keyword evidence="3" id="KW-0949">S-adenosyl-L-methionine</keyword>
<sequence>MSKECRNGKLLQGKPFLKWVGGKTQLLEEIRKYYPFDEKTTKYAEPFIGGGAVLFDILKTY</sequence>
<evidence type="ECO:0000256" key="3">
    <source>
        <dbReference type="ARBA" id="ARBA00022691"/>
    </source>
</evidence>
<proteinExistence type="predicted"/>
<dbReference type="eggNOG" id="COG0338">
    <property type="taxonomic scope" value="Bacteria"/>
</dbReference>
<dbReference type="EMBL" id="AENT01000024">
    <property type="protein sequence ID" value="EFR42629.1"/>
    <property type="molecule type" value="Genomic_DNA"/>
</dbReference>
<evidence type="ECO:0000256" key="1">
    <source>
        <dbReference type="ARBA" id="ARBA00022603"/>
    </source>
</evidence>